<dbReference type="Proteomes" id="UP000314294">
    <property type="component" value="Unassembled WGS sequence"/>
</dbReference>
<sequence>MGRLASPTPSLQKASQDQATGCVGRESVTQCGAVAMGAAPQQPPMDRYKQSFSNCCRMERRK</sequence>
<evidence type="ECO:0000313" key="2">
    <source>
        <dbReference type="Proteomes" id="UP000314294"/>
    </source>
</evidence>
<accession>A0A4Z2IWH6</accession>
<evidence type="ECO:0000313" key="1">
    <source>
        <dbReference type="EMBL" id="TNN81613.1"/>
    </source>
</evidence>
<keyword evidence="2" id="KW-1185">Reference proteome</keyword>
<gene>
    <name evidence="1" type="ORF">EYF80_008059</name>
</gene>
<comment type="caution">
    <text evidence="1">The sequence shown here is derived from an EMBL/GenBank/DDBJ whole genome shotgun (WGS) entry which is preliminary data.</text>
</comment>
<protein>
    <submittedName>
        <fullName evidence="1">Uncharacterized protein</fullName>
    </submittedName>
</protein>
<dbReference type="AlphaFoldDB" id="A0A4Z2IWH6"/>
<name>A0A4Z2IWH6_9TELE</name>
<organism evidence="1 2">
    <name type="scientific">Liparis tanakae</name>
    <name type="common">Tanaka's snailfish</name>
    <dbReference type="NCBI Taxonomy" id="230148"/>
    <lineage>
        <taxon>Eukaryota</taxon>
        <taxon>Metazoa</taxon>
        <taxon>Chordata</taxon>
        <taxon>Craniata</taxon>
        <taxon>Vertebrata</taxon>
        <taxon>Euteleostomi</taxon>
        <taxon>Actinopterygii</taxon>
        <taxon>Neopterygii</taxon>
        <taxon>Teleostei</taxon>
        <taxon>Neoteleostei</taxon>
        <taxon>Acanthomorphata</taxon>
        <taxon>Eupercaria</taxon>
        <taxon>Perciformes</taxon>
        <taxon>Cottioidei</taxon>
        <taxon>Cottales</taxon>
        <taxon>Liparidae</taxon>
        <taxon>Liparis</taxon>
    </lineage>
</organism>
<proteinExistence type="predicted"/>
<dbReference type="EMBL" id="SRLO01000045">
    <property type="protein sequence ID" value="TNN81613.1"/>
    <property type="molecule type" value="Genomic_DNA"/>
</dbReference>
<reference evidence="1 2" key="1">
    <citation type="submission" date="2019-03" db="EMBL/GenBank/DDBJ databases">
        <title>First draft genome of Liparis tanakae, snailfish: a comprehensive survey of snailfish specific genes.</title>
        <authorList>
            <person name="Kim W."/>
            <person name="Song I."/>
            <person name="Jeong J.-H."/>
            <person name="Kim D."/>
            <person name="Kim S."/>
            <person name="Ryu S."/>
            <person name="Song J.Y."/>
            <person name="Lee S.K."/>
        </authorList>
    </citation>
    <scope>NUCLEOTIDE SEQUENCE [LARGE SCALE GENOMIC DNA]</scope>
    <source>
        <tissue evidence="1">Muscle</tissue>
    </source>
</reference>